<reference evidence="1 2" key="1">
    <citation type="submission" date="2013-04" db="EMBL/GenBank/DDBJ databases">
        <title>The Genome Sequence of Bacteroides massiliensis DSM 17679.</title>
        <authorList>
            <consortium name="The Broad Institute Genomics Platform"/>
            <person name="Earl A."/>
            <person name="Ward D."/>
            <person name="Feldgarden M."/>
            <person name="Gevers D."/>
            <person name="Martens E."/>
            <person name="Fenner L."/>
            <person name="Roux V."/>
            <person name="Mallet M.N."/>
            <person name="Raoult D."/>
            <person name="Walker B."/>
            <person name="Young S."/>
            <person name="Zeng Q."/>
            <person name="Gargeya S."/>
            <person name="Fitzgerald M."/>
            <person name="Haas B."/>
            <person name="Abouelleil A."/>
            <person name="Allen A.W."/>
            <person name="Alvarado L."/>
            <person name="Arachchi H.M."/>
            <person name="Berlin A.M."/>
            <person name="Chapman S.B."/>
            <person name="Gainer-Dewar J."/>
            <person name="Goldberg J."/>
            <person name="Griggs A."/>
            <person name="Gujja S."/>
            <person name="Hansen M."/>
            <person name="Howarth C."/>
            <person name="Imamovic A."/>
            <person name="Ireland A."/>
            <person name="Larimer J."/>
            <person name="McCowan C."/>
            <person name="Murphy C."/>
            <person name="Pearson M."/>
            <person name="Poon T.W."/>
            <person name="Priest M."/>
            <person name="Roberts A."/>
            <person name="Saif S."/>
            <person name="Shea T."/>
            <person name="Sisk P."/>
            <person name="Sykes S."/>
            <person name="Wortman J."/>
            <person name="Nusbaum C."/>
            <person name="Birren B."/>
        </authorList>
    </citation>
    <scope>NUCLEOTIDE SEQUENCE [LARGE SCALE GENOMIC DNA]</scope>
    <source>
        <strain evidence="2">B84634 / Timone 84634 / DSM 17679 / JCM 13223</strain>
    </source>
</reference>
<dbReference type="EMBL" id="AQHY01000039">
    <property type="protein sequence ID" value="EOA52693.1"/>
    <property type="molecule type" value="Genomic_DNA"/>
</dbReference>
<dbReference type="InterPro" id="IPR010106">
    <property type="entry name" value="RpnA"/>
</dbReference>
<dbReference type="HOGENOM" id="CLU_057504_1_0_10"/>
<sequence>MGKFINPFTDYGFKKIFGQEVSKELLIEFLNDLLEGERVITDLTFLNNEQLPEYPGDRIAIYDIYCTTDTGEKIIVEMQNRSQVYFKERALYYLSHAIVRQGVKGESWKFDIKAVYGVFFINFLLDENQKLRTDVILTDRDTGKLFSDKLRQIFIALPLFNKTEAECETDFERWIFVLNNMETLNRMPFKAQKAVFEKLEEIVDVHSLSEEDRVRYENSVNAYRDYLATIDYAAKKGVEEGFEDGLQKGIQEGIQEGIRKGQQEKALEIARSMKAMGMTSEQIMKVTGLSLAEIESLL</sequence>
<accession>U6RBY1</accession>
<dbReference type="AlphaFoldDB" id="U6RBY1"/>
<dbReference type="PATRIC" id="fig|1121098.3.peg.3391"/>
<organism evidence="1 2">
    <name type="scientific">Phocaeicola massiliensis B84634 = Timone 84634 = DSM 17679 = JCM 13223</name>
    <dbReference type="NCBI Taxonomy" id="1121098"/>
    <lineage>
        <taxon>Bacteria</taxon>
        <taxon>Pseudomonadati</taxon>
        <taxon>Bacteroidota</taxon>
        <taxon>Bacteroidia</taxon>
        <taxon>Bacteroidales</taxon>
        <taxon>Bacteroidaceae</taxon>
        <taxon>Phocaeicola</taxon>
    </lineage>
</organism>
<dbReference type="Pfam" id="PF12784">
    <property type="entry name" value="PDDEXK_2"/>
    <property type="match status" value="1"/>
</dbReference>
<dbReference type="STRING" id="1121098.HMPREF1534_03344"/>
<evidence type="ECO:0000313" key="2">
    <source>
        <dbReference type="Proteomes" id="UP000017831"/>
    </source>
</evidence>
<dbReference type="PANTHER" id="PTHR41317">
    <property type="entry name" value="PD-(D_E)XK NUCLEASE FAMILY TRANSPOSASE"/>
    <property type="match status" value="1"/>
</dbReference>
<dbReference type="OrthoDB" id="9803508at2"/>
<name>U6RBY1_9BACT</name>
<dbReference type="GeneID" id="60060806"/>
<keyword evidence="2" id="KW-1185">Reference proteome</keyword>
<evidence type="ECO:0000313" key="1">
    <source>
        <dbReference type="EMBL" id="EOA52693.1"/>
    </source>
</evidence>
<dbReference type="PANTHER" id="PTHR41317:SF1">
    <property type="entry name" value="PD-(D_E)XK NUCLEASE FAMILY TRANSPOSASE"/>
    <property type="match status" value="1"/>
</dbReference>
<proteinExistence type="predicted"/>
<protein>
    <recommendedName>
        <fullName evidence="3">Rpn family recombination-promoting nuclease/putative transposase</fullName>
    </recommendedName>
</protein>
<gene>
    <name evidence="1" type="ORF">HMPREF1534_03344</name>
</gene>
<dbReference type="eggNOG" id="COG5464">
    <property type="taxonomic scope" value="Bacteria"/>
</dbReference>
<dbReference type="RefSeq" id="WP_005943890.1">
    <property type="nucleotide sequence ID" value="NZ_KB890331.1"/>
</dbReference>
<evidence type="ECO:0008006" key="3">
    <source>
        <dbReference type="Google" id="ProtNLM"/>
    </source>
</evidence>
<dbReference type="NCBIfam" id="TIGR01784">
    <property type="entry name" value="T_den_put_tspse"/>
    <property type="match status" value="1"/>
</dbReference>
<dbReference type="Proteomes" id="UP000017831">
    <property type="component" value="Unassembled WGS sequence"/>
</dbReference>
<comment type="caution">
    <text evidence="1">The sequence shown here is derived from an EMBL/GenBank/DDBJ whole genome shotgun (WGS) entry which is preliminary data.</text>
</comment>